<dbReference type="CDD" id="cd09917">
    <property type="entry name" value="F-box_SF"/>
    <property type="match status" value="1"/>
</dbReference>
<feature type="compositionally biased region" description="Low complexity" evidence="1">
    <location>
        <begin position="402"/>
        <end position="413"/>
    </location>
</feature>
<comment type="caution">
    <text evidence="2">The sequence shown here is derived from an EMBL/GenBank/DDBJ whole genome shotgun (WGS) entry which is preliminary data.</text>
</comment>
<dbReference type="EMBL" id="NAJQ01000007">
    <property type="protein sequence ID" value="TKA83528.1"/>
    <property type="molecule type" value="Genomic_DNA"/>
</dbReference>
<dbReference type="OrthoDB" id="3634462at2759"/>
<evidence type="ECO:0000313" key="2">
    <source>
        <dbReference type="EMBL" id="TKA83528.1"/>
    </source>
</evidence>
<sequence length="420" mass="46056">MTHLFAMKEDLEQIAFLKAWPAQHAQETALASDYRSLRSNVKDQLCSSLQAASSTAVCDPMQRAVSQHTIPLLEAIEKQVDKVGEGLALTLGPCYALHNPTPASQRKANELFGLPELTEIIASYLDPHEILVLMQVNRVIYAAIDGSPALQRYMGLRPDPGVYFHTHLGDASFSPFPPIRCDAEGEYERYADAEDGMAQGQYCVNLTLGYYGKAGHLPEADSRCRAMLICQPPVYDTGVETGCCGQMECYEATRGWSPTNLHSETGITVGQILDKAAELLEKHQRCPYAEPRSHDADGEVIVSPVFTGVAHDVPSDDPVMEGFWALKRRGKQMRRRDASCNKKFGVYTDAKLRAHEAGQPIPTFEEFGGGSRRSSWSTVDSDSSASDDSESSDNSESRDNAESSSNLESSDQSESSDDSE</sequence>
<name>A0A4U0Y4S8_9PEZI</name>
<feature type="region of interest" description="Disordered" evidence="1">
    <location>
        <begin position="357"/>
        <end position="420"/>
    </location>
</feature>
<dbReference type="Proteomes" id="UP000309340">
    <property type="component" value="Unassembled WGS sequence"/>
</dbReference>
<gene>
    <name evidence="2" type="ORF">B0A55_00516</name>
</gene>
<feature type="compositionally biased region" description="Low complexity" evidence="1">
    <location>
        <begin position="372"/>
        <end position="384"/>
    </location>
</feature>
<organism evidence="2 3">
    <name type="scientific">Friedmanniomyces simplex</name>
    <dbReference type="NCBI Taxonomy" id="329884"/>
    <lineage>
        <taxon>Eukaryota</taxon>
        <taxon>Fungi</taxon>
        <taxon>Dikarya</taxon>
        <taxon>Ascomycota</taxon>
        <taxon>Pezizomycotina</taxon>
        <taxon>Dothideomycetes</taxon>
        <taxon>Dothideomycetidae</taxon>
        <taxon>Mycosphaerellales</taxon>
        <taxon>Teratosphaeriaceae</taxon>
        <taxon>Friedmanniomyces</taxon>
    </lineage>
</organism>
<evidence type="ECO:0000256" key="1">
    <source>
        <dbReference type="SAM" id="MobiDB-lite"/>
    </source>
</evidence>
<reference evidence="2 3" key="1">
    <citation type="submission" date="2017-03" db="EMBL/GenBank/DDBJ databases">
        <title>Genomes of endolithic fungi from Antarctica.</title>
        <authorList>
            <person name="Coleine C."/>
            <person name="Masonjones S."/>
            <person name="Stajich J.E."/>
        </authorList>
    </citation>
    <scope>NUCLEOTIDE SEQUENCE [LARGE SCALE GENOMIC DNA]</scope>
    <source>
        <strain evidence="2 3">CCFEE 5184</strain>
    </source>
</reference>
<proteinExistence type="predicted"/>
<dbReference type="AlphaFoldDB" id="A0A4U0Y4S8"/>
<accession>A0A4U0Y4S8</accession>
<evidence type="ECO:0008006" key="4">
    <source>
        <dbReference type="Google" id="ProtNLM"/>
    </source>
</evidence>
<evidence type="ECO:0000313" key="3">
    <source>
        <dbReference type="Proteomes" id="UP000309340"/>
    </source>
</evidence>
<protein>
    <recommendedName>
        <fullName evidence="4">F-box domain-containing protein</fullName>
    </recommendedName>
</protein>
<keyword evidence="3" id="KW-1185">Reference proteome</keyword>